<dbReference type="PROSITE" id="PS51257">
    <property type="entry name" value="PROKAR_LIPOPROTEIN"/>
    <property type="match status" value="1"/>
</dbReference>
<organism evidence="2 3">
    <name type="scientific">Catenulispora subtropica</name>
    <dbReference type="NCBI Taxonomy" id="450798"/>
    <lineage>
        <taxon>Bacteria</taxon>
        <taxon>Bacillati</taxon>
        <taxon>Actinomycetota</taxon>
        <taxon>Actinomycetes</taxon>
        <taxon>Catenulisporales</taxon>
        <taxon>Catenulisporaceae</taxon>
        <taxon>Catenulispora</taxon>
    </lineage>
</organism>
<gene>
    <name evidence="2" type="ORF">GCM10009838_25440</name>
</gene>
<feature type="compositionally biased region" description="Low complexity" evidence="1">
    <location>
        <begin position="7"/>
        <end position="17"/>
    </location>
</feature>
<evidence type="ECO:0000256" key="1">
    <source>
        <dbReference type="SAM" id="MobiDB-lite"/>
    </source>
</evidence>
<feature type="region of interest" description="Disordered" evidence="1">
    <location>
        <begin position="1"/>
        <end position="23"/>
    </location>
</feature>
<reference evidence="2 3" key="1">
    <citation type="journal article" date="2019" name="Int. J. Syst. Evol. Microbiol.">
        <title>The Global Catalogue of Microorganisms (GCM) 10K type strain sequencing project: providing services to taxonomists for standard genome sequencing and annotation.</title>
        <authorList>
            <consortium name="The Broad Institute Genomics Platform"/>
            <consortium name="The Broad Institute Genome Sequencing Center for Infectious Disease"/>
            <person name="Wu L."/>
            <person name="Ma J."/>
        </authorList>
    </citation>
    <scope>NUCLEOTIDE SEQUENCE [LARGE SCALE GENOMIC DNA]</scope>
    <source>
        <strain evidence="2 3">JCM 16013</strain>
    </source>
</reference>
<proteinExistence type="predicted"/>
<accession>A0ABN2RBI5</accession>
<sequence>MTDTRTDTAATSATVDDPGLEEPSAAPHAVIACDYPDHRTWAGRILHHAPSPAATARVLYELLLTYPKKNRHSAPALDLIVRHPSGWAYLGPDPDTAGPAAGQVKRGQPGRCLCHHPDGNPTQVVIDEALAAFARHEWRQAHNPFTAPANGLPRLIMRDDAKRDPRIAYVFHLRGLQLSVLARDGGTGDFIRAGTIEIVPGVNFDALGPDLDAHAAAIAARTPTDVRRELIAGRLAEAAANLADIAAHHELVQYLVARTMSFDDPALRVDAESALARAAGIGTGELPAFLARASRGEQLRILRLAAHQLAPGNHRAPATDLGAIADRQHAAPAAE</sequence>
<dbReference type="EMBL" id="BAAAQM010000011">
    <property type="protein sequence ID" value="GAA1966581.1"/>
    <property type="molecule type" value="Genomic_DNA"/>
</dbReference>
<evidence type="ECO:0000313" key="2">
    <source>
        <dbReference type="EMBL" id="GAA1966581.1"/>
    </source>
</evidence>
<comment type="caution">
    <text evidence="2">The sequence shown here is derived from an EMBL/GenBank/DDBJ whole genome shotgun (WGS) entry which is preliminary data.</text>
</comment>
<keyword evidence="3" id="KW-1185">Reference proteome</keyword>
<protein>
    <submittedName>
        <fullName evidence="2">Uncharacterized protein</fullName>
    </submittedName>
</protein>
<evidence type="ECO:0000313" key="3">
    <source>
        <dbReference type="Proteomes" id="UP001499854"/>
    </source>
</evidence>
<dbReference type="RefSeq" id="WP_344657170.1">
    <property type="nucleotide sequence ID" value="NZ_BAAAQM010000011.1"/>
</dbReference>
<dbReference type="Proteomes" id="UP001499854">
    <property type="component" value="Unassembled WGS sequence"/>
</dbReference>
<name>A0ABN2RBI5_9ACTN</name>